<evidence type="ECO:0000313" key="3">
    <source>
        <dbReference type="Proteomes" id="UP000886758"/>
    </source>
</evidence>
<dbReference type="EMBL" id="DVLF01000144">
    <property type="protein sequence ID" value="HIT50282.1"/>
    <property type="molecule type" value="Genomic_DNA"/>
</dbReference>
<feature type="transmembrane region" description="Helical" evidence="1">
    <location>
        <begin position="7"/>
        <end position="28"/>
    </location>
</feature>
<comment type="caution">
    <text evidence="2">The sequence shown here is derived from an EMBL/GenBank/DDBJ whole genome shotgun (WGS) entry which is preliminary data.</text>
</comment>
<feature type="transmembrane region" description="Helical" evidence="1">
    <location>
        <begin position="100"/>
        <end position="123"/>
    </location>
</feature>
<feature type="transmembrane region" description="Helical" evidence="1">
    <location>
        <begin position="68"/>
        <end position="88"/>
    </location>
</feature>
<gene>
    <name evidence="2" type="ORF">IAD46_04570</name>
</gene>
<keyword evidence="1" id="KW-0812">Transmembrane</keyword>
<protein>
    <submittedName>
        <fullName evidence="2">Uncharacterized protein</fullName>
    </submittedName>
</protein>
<proteinExistence type="predicted"/>
<dbReference type="AlphaFoldDB" id="A0A9D1KJ94"/>
<keyword evidence="1" id="KW-1133">Transmembrane helix</keyword>
<evidence type="ECO:0000256" key="1">
    <source>
        <dbReference type="SAM" id="Phobius"/>
    </source>
</evidence>
<reference evidence="2" key="2">
    <citation type="journal article" date="2021" name="PeerJ">
        <title>Extensive microbial diversity within the chicken gut microbiome revealed by metagenomics and culture.</title>
        <authorList>
            <person name="Gilroy R."/>
            <person name="Ravi A."/>
            <person name="Getino M."/>
            <person name="Pursley I."/>
            <person name="Horton D.L."/>
            <person name="Alikhan N.F."/>
            <person name="Baker D."/>
            <person name="Gharbi K."/>
            <person name="Hall N."/>
            <person name="Watson M."/>
            <person name="Adriaenssens E.M."/>
            <person name="Foster-Nyarko E."/>
            <person name="Jarju S."/>
            <person name="Secka A."/>
            <person name="Antonio M."/>
            <person name="Oren A."/>
            <person name="Chaudhuri R.R."/>
            <person name="La Ragione R."/>
            <person name="Hildebrand F."/>
            <person name="Pallen M.J."/>
        </authorList>
    </citation>
    <scope>NUCLEOTIDE SEQUENCE</scope>
    <source>
        <strain evidence="2">ChiW17-6978</strain>
    </source>
</reference>
<accession>A0A9D1KJ94</accession>
<reference evidence="2" key="1">
    <citation type="submission" date="2020-10" db="EMBL/GenBank/DDBJ databases">
        <authorList>
            <person name="Gilroy R."/>
        </authorList>
    </citation>
    <scope>NUCLEOTIDE SEQUENCE</scope>
    <source>
        <strain evidence="2">ChiW17-6978</strain>
    </source>
</reference>
<sequence>MLKKLNIIYGILLGLMLCLIPLIGFLYGFASPTLFITVLCVVLLGHPILYLVILLIKEAKIFTYDSPPFAPLCMVITVLGGCLLWYLFYHIEFNFSYWIYLWYGCVLLVFAVPMIVFKIIALFRSKKSDKGPKMMVRK</sequence>
<keyword evidence="1" id="KW-0472">Membrane</keyword>
<organism evidence="2 3">
    <name type="scientific">Candidatus Pelethenecus faecipullorum</name>
    <dbReference type="NCBI Taxonomy" id="2840900"/>
    <lineage>
        <taxon>Bacteria</taxon>
        <taxon>Bacillati</taxon>
        <taxon>Mycoplasmatota</taxon>
        <taxon>Mollicutes</taxon>
        <taxon>Candidatus Pelethenecus</taxon>
    </lineage>
</organism>
<name>A0A9D1KJ94_9MOLU</name>
<dbReference type="Proteomes" id="UP000886758">
    <property type="component" value="Unassembled WGS sequence"/>
</dbReference>
<feature type="transmembrane region" description="Helical" evidence="1">
    <location>
        <begin position="34"/>
        <end position="56"/>
    </location>
</feature>
<evidence type="ECO:0000313" key="2">
    <source>
        <dbReference type="EMBL" id="HIT50282.1"/>
    </source>
</evidence>